<protein>
    <submittedName>
        <fullName evidence="1">Uncharacterized protein</fullName>
    </submittedName>
</protein>
<reference evidence="1" key="1">
    <citation type="journal article" date="2022" name="Front. Genet.">
        <title>Chromosome-Scale Assembly of the Dendrobium nobile Genome Provides Insights Into the Molecular Mechanism of the Biosynthesis of the Medicinal Active Ingredient of Dendrobium.</title>
        <authorList>
            <person name="Xu Q."/>
            <person name="Niu S.-C."/>
            <person name="Li K.-L."/>
            <person name="Zheng P.-J."/>
            <person name="Zhang X.-J."/>
            <person name="Jia Y."/>
            <person name="Liu Y."/>
            <person name="Niu Y.-X."/>
            <person name="Yu L.-H."/>
            <person name="Chen D.-F."/>
            <person name="Zhang G.-Q."/>
        </authorList>
    </citation>
    <scope>NUCLEOTIDE SEQUENCE</scope>
    <source>
        <tissue evidence="1">Leaf</tissue>
    </source>
</reference>
<sequence length="99" mass="11331">MGWWKTRLGKVGLVRVMHCIRSPPPRKNPQFHCGCCPFHQVACMNVGDIEGRRSVDVRWQLHDVGVVIYAFYNWNWPNFMWAELGVLPPQGIAPFGAVP</sequence>
<comment type="caution">
    <text evidence="1">The sequence shown here is derived from an EMBL/GenBank/DDBJ whole genome shotgun (WGS) entry which is preliminary data.</text>
</comment>
<keyword evidence="2" id="KW-1185">Reference proteome</keyword>
<evidence type="ECO:0000313" key="1">
    <source>
        <dbReference type="EMBL" id="KAI0493213.1"/>
    </source>
</evidence>
<name>A0A8T3AAW2_DENNO</name>
<evidence type="ECO:0000313" key="2">
    <source>
        <dbReference type="Proteomes" id="UP000829196"/>
    </source>
</evidence>
<organism evidence="1 2">
    <name type="scientific">Dendrobium nobile</name>
    <name type="common">Orchid</name>
    <dbReference type="NCBI Taxonomy" id="94219"/>
    <lineage>
        <taxon>Eukaryota</taxon>
        <taxon>Viridiplantae</taxon>
        <taxon>Streptophyta</taxon>
        <taxon>Embryophyta</taxon>
        <taxon>Tracheophyta</taxon>
        <taxon>Spermatophyta</taxon>
        <taxon>Magnoliopsida</taxon>
        <taxon>Liliopsida</taxon>
        <taxon>Asparagales</taxon>
        <taxon>Orchidaceae</taxon>
        <taxon>Epidendroideae</taxon>
        <taxon>Malaxideae</taxon>
        <taxon>Dendrobiinae</taxon>
        <taxon>Dendrobium</taxon>
    </lineage>
</organism>
<proteinExistence type="predicted"/>
<dbReference type="AlphaFoldDB" id="A0A8T3AAW2"/>
<dbReference type="Proteomes" id="UP000829196">
    <property type="component" value="Unassembled WGS sequence"/>
</dbReference>
<accession>A0A8T3AAW2</accession>
<dbReference type="EMBL" id="JAGYWB010000018">
    <property type="protein sequence ID" value="KAI0493213.1"/>
    <property type="molecule type" value="Genomic_DNA"/>
</dbReference>
<gene>
    <name evidence="1" type="ORF">KFK09_027489</name>
</gene>